<keyword evidence="11 16" id="KW-0408">Iron</keyword>
<dbReference type="SFLD" id="SFLDG01278">
    <property type="entry name" value="biotin_synthase_like"/>
    <property type="match status" value="1"/>
</dbReference>
<keyword evidence="12 16" id="KW-0411">Iron-sulfur</keyword>
<protein>
    <recommendedName>
        <fullName evidence="15 16">Biotin synthase</fullName>
        <ecNumber evidence="4 16">2.8.1.6</ecNumber>
    </recommendedName>
</protein>
<comment type="catalytic activity">
    <reaction evidence="13 16">
        <text>(4R,5S)-dethiobiotin + (sulfur carrier)-SH + 2 reduced [2Fe-2S]-[ferredoxin] + 2 S-adenosyl-L-methionine = (sulfur carrier)-H + biotin + 2 5'-deoxyadenosine + 2 L-methionine + 2 oxidized [2Fe-2S]-[ferredoxin]</text>
        <dbReference type="Rhea" id="RHEA:22060"/>
        <dbReference type="Rhea" id="RHEA-COMP:10000"/>
        <dbReference type="Rhea" id="RHEA-COMP:10001"/>
        <dbReference type="Rhea" id="RHEA-COMP:14737"/>
        <dbReference type="Rhea" id="RHEA-COMP:14739"/>
        <dbReference type="ChEBI" id="CHEBI:17319"/>
        <dbReference type="ChEBI" id="CHEBI:29917"/>
        <dbReference type="ChEBI" id="CHEBI:33737"/>
        <dbReference type="ChEBI" id="CHEBI:33738"/>
        <dbReference type="ChEBI" id="CHEBI:57586"/>
        <dbReference type="ChEBI" id="CHEBI:57844"/>
        <dbReference type="ChEBI" id="CHEBI:59789"/>
        <dbReference type="ChEBI" id="CHEBI:64428"/>
        <dbReference type="ChEBI" id="CHEBI:149473"/>
        <dbReference type="EC" id="2.8.1.6"/>
    </reaction>
</comment>
<evidence type="ECO:0000256" key="5">
    <source>
        <dbReference type="ARBA" id="ARBA00022485"/>
    </source>
</evidence>
<dbReference type="InterPro" id="IPR058240">
    <property type="entry name" value="rSAM_sf"/>
</dbReference>
<evidence type="ECO:0000256" key="17">
    <source>
        <dbReference type="PIRSR" id="PIRSR001619-1"/>
    </source>
</evidence>
<dbReference type="UniPathway" id="UPA00078">
    <property type="reaction ID" value="UER00162"/>
</dbReference>
<evidence type="ECO:0000256" key="2">
    <source>
        <dbReference type="ARBA" id="ARBA00010765"/>
    </source>
</evidence>
<dbReference type="SMART" id="SM00729">
    <property type="entry name" value="Elp3"/>
    <property type="match status" value="1"/>
</dbReference>
<dbReference type="AlphaFoldDB" id="A0A1H8V0B0"/>
<evidence type="ECO:0000256" key="4">
    <source>
        <dbReference type="ARBA" id="ARBA00012236"/>
    </source>
</evidence>
<dbReference type="SUPFAM" id="SSF102114">
    <property type="entry name" value="Radical SAM enzymes"/>
    <property type="match status" value="1"/>
</dbReference>
<dbReference type="GO" id="GO:0051537">
    <property type="term" value="F:2 iron, 2 sulfur cluster binding"/>
    <property type="evidence" value="ECO:0007669"/>
    <property type="project" value="UniProtKB-KW"/>
</dbReference>
<dbReference type="EMBL" id="FODY01000010">
    <property type="protein sequence ID" value="SEP08866.1"/>
    <property type="molecule type" value="Genomic_DNA"/>
</dbReference>
<evidence type="ECO:0000313" key="19">
    <source>
        <dbReference type="EMBL" id="SEP08866.1"/>
    </source>
</evidence>
<keyword evidence="7 16" id="KW-0949">S-adenosyl-L-methionine</keyword>
<feature type="domain" description="Radical SAM core" evidence="18">
    <location>
        <begin position="48"/>
        <end position="278"/>
    </location>
</feature>
<evidence type="ECO:0000256" key="6">
    <source>
        <dbReference type="ARBA" id="ARBA00022679"/>
    </source>
</evidence>
<dbReference type="NCBIfam" id="TIGR00433">
    <property type="entry name" value="bioB"/>
    <property type="match status" value="1"/>
</dbReference>
<dbReference type="PANTHER" id="PTHR22976">
    <property type="entry name" value="BIOTIN SYNTHASE"/>
    <property type="match status" value="1"/>
</dbReference>
<dbReference type="GO" id="GO:0005506">
    <property type="term" value="F:iron ion binding"/>
    <property type="evidence" value="ECO:0007669"/>
    <property type="project" value="UniProtKB-UniRule"/>
</dbReference>
<feature type="binding site" evidence="16 17">
    <location>
        <position position="273"/>
    </location>
    <ligand>
        <name>[2Fe-2S] cluster</name>
        <dbReference type="ChEBI" id="CHEBI:190135"/>
    </ligand>
</feature>
<evidence type="ECO:0000256" key="9">
    <source>
        <dbReference type="ARBA" id="ARBA00022723"/>
    </source>
</evidence>
<comment type="cofactor">
    <cofactor evidence="16">
        <name>[2Fe-2S] cluster</name>
        <dbReference type="ChEBI" id="CHEBI:190135"/>
    </cofactor>
    <text evidence="16">Binds 1 [2Fe-2S] cluster. The cluster is coordinated with 3 cysteines and 1 arginine.</text>
</comment>
<dbReference type="InterPro" id="IPR002684">
    <property type="entry name" value="Biotin_synth/BioAB"/>
</dbReference>
<feature type="binding site" evidence="16 17">
    <location>
        <position position="70"/>
    </location>
    <ligand>
        <name>[4Fe-4S] cluster</name>
        <dbReference type="ChEBI" id="CHEBI:49883"/>
        <note>4Fe-4S-S-AdoMet</note>
    </ligand>
</feature>
<feature type="binding site" evidence="16 17">
    <location>
        <position position="203"/>
    </location>
    <ligand>
        <name>[2Fe-2S] cluster</name>
        <dbReference type="ChEBI" id="CHEBI:190135"/>
    </ligand>
</feature>
<keyword evidence="8 16" id="KW-0001">2Fe-2S</keyword>
<feature type="binding site" evidence="16 17">
    <location>
        <position position="143"/>
    </location>
    <ligand>
        <name>[2Fe-2S] cluster</name>
        <dbReference type="ChEBI" id="CHEBI:190135"/>
    </ligand>
</feature>
<evidence type="ECO:0000256" key="3">
    <source>
        <dbReference type="ARBA" id="ARBA00011738"/>
    </source>
</evidence>
<dbReference type="Proteomes" id="UP000198847">
    <property type="component" value="Unassembled WGS sequence"/>
</dbReference>
<evidence type="ECO:0000256" key="13">
    <source>
        <dbReference type="ARBA" id="ARBA00051157"/>
    </source>
</evidence>
<accession>A0A1H8V0B0</accession>
<keyword evidence="9 16" id="KW-0479">Metal-binding</keyword>
<dbReference type="InterPro" id="IPR006638">
    <property type="entry name" value="Elp3/MiaA/NifB-like_rSAM"/>
</dbReference>
<comment type="pathway">
    <text evidence="1 16">Cofactor biosynthesis; biotin biosynthesis; biotin from 7,8-diaminononanoate: step 2/2.</text>
</comment>
<dbReference type="InterPro" id="IPR013785">
    <property type="entry name" value="Aldolase_TIM"/>
</dbReference>
<name>A0A1H8V0B0_9FIRM</name>
<comment type="cofactor">
    <cofactor evidence="16 17">
        <name>[4Fe-4S] cluster</name>
        <dbReference type="ChEBI" id="CHEBI:49883"/>
    </cofactor>
    <text evidence="16 17">Binds 1 [4Fe-4S] cluster. The cluster is coordinated with 3 cysteines and an exchangeable S-adenosyl-L-methionine.</text>
</comment>
<comment type="subunit">
    <text evidence="3 16">Homodimer.</text>
</comment>
<dbReference type="Pfam" id="PF04055">
    <property type="entry name" value="Radical_SAM"/>
    <property type="match status" value="1"/>
</dbReference>
<comment type="cofactor">
    <cofactor evidence="17">
        <name>[2Fe-2S] cluster</name>
        <dbReference type="ChEBI" id="CHEBI:190135"/>
    </cofactor>
    <text evidence="17">Binds 1 [2Fe-2S] cluster. The cluster is coordinated with 3 cysteines and 1 arginine.</text>
</comment>
<evidence type="ECO:0000259" key="18">
    <source>
        <dbReference type="PROSITE" id="PS51918"/>
    </source>
</evidence>
<comment type="similarity">
    <text evidence="2 16">Belongs to the radical SAM superfamily. Biotin synthase family.</text>
</comment>
<evidence type="ECO:0000256" key="14">
    <source>
        <dbReference type="ARBA" id="ARBA00057568"/>
    </source>
</evidence>
<dbReference type="PROSITE" id="PS51918">
    <property type="entry name" value="RADICAL_SAM"/>
    <property type="match status" value="1"/>
</dbReference>
<evidence type="ECO:0000256" key="11">
    <source>
        <dbReference type="ARBA" id="ARBA00023004"/>
    </source>
</evidence>
<sequence>MLDLIKGLAEKVLDGGALTGNEALQLTDAEGSDILLLAAYANKIREHYNGPVVDMCGIINARSGICSEDCKFCAQSAYHQTDAPVYPLLSFDDLLKKAQEAQRSGATRISLVTSGRGMEGDPDFERILEIIQGITTVTGLAVCANLGTISGPQARRLAAAGVRRYAHNLETSRQFYSEICTTHSYQDRLATVQAARDAGLELCTGGIIGLGESWEDRISLALTLRELQVASVPINILNPIKGTALEKTAPPPALTIVKAFAIFRFLLPDRIIRPAGGREINLRDMQGLLMLAGANGLIIGNYLTFKGRQAADDFTMIHDAGLLPADYAKETL</sequence>
<comment type="function">
    <text evidence="14 16">Catalyzes the conversion of dethiobiotin (DTB) to biotin by the insertion of a sulfur atom into dethiobiotin via a radical-based mechanism.</text>
</comment>
<gene>
    <name evidence="16" type="primary">bioB</name>
    <name evidence="19" type="ORF">SAMN04490178_11011</name>
</gene>
<dbReference type="GO" id="GO:0004076">
    <property type="term" value="F:biotin synthase activity"/>
    <property type="evidence" value="ECO:0007669"/>
    <property type="project" value="UniProtKB-UniRule"/>
</dbReference>
<keyword evidence="20" id="KW-1185">Reference proteome</keyword>
<dbReference type="Gene3D" id="3.20.20.70">
    <property type="entry name" value="Aldolase class I"/>
    <property type="match status" value="1"/>
</dbReference>
<evidence type="ECO:0000313" key="20">
    <source>
        <dbReference type="Proteomes" id="UP000198847"/>
    </source>
</evidence>
<proteinExistence type="inferred from homology"/>
<evidence type="ECO:0000256" key="10">
    <source>
        <dbReference type="ARBA" id="ARBA00022756"/>
    </source>
</evidence>
<feature type="binding site" evidence="16 17">
    <location>
        <position position="73"/>
    </location>
    <ligand>
        <name>[4Fe-4S] cluster</name>
        <dbReference type="ChEBI" id="CHEBI:49883"/>
        <note>4Fe-4S-S-AdoMet</note>
    </ligand>
</feature>
<dbReference type="GO" id="GO:0009102">
    <property type="term" value="P:biotin biosynthetic process"/>
    <property type="evidence" value="ECO:0007669"/>
    <property type="project" value="UniProtKB-UniRule"/>
</dbReference>
<dbReference type="RefSeq" id="WP_091746392.1">
    <property type="nucleotide sequence ID" value="NZ_FODY01000010.1"/>
</dbReference>
<evidence type="ECO:0000256" key="8">
    <source>
        <dbReference type="ARBA" id="ARBA00022714"/>
    </source>
</evidence>
<feature type="binding site" evidence="16 17">
    <location>
        <position position="110"/>
    </location>
    <ligand>
        <name>[2Fe-2S] cluster</name>
        <dbReference type="ChEBI" id="CHEBI:190135"/>
    </ligand>
</feature>
<reference evidence="19 20" key="1">
    <citation type="submission" date="2016-10" db="EMBL/GenBank/DDBJ databases">
        <authorList>
            <person name="de Groot N.N."/>
        </authorList>
    </citation>
    <scope>NUCLEOTIDE SEQUENCE [LARGE SCALE GENOMIC DNA]</scope>
    <source>
        <strain evidence="19 20">DSM 13305</strain>
    </source>
</reference>
<dbReference type="HAMAP" id="MF_01694">
    <property type="entry name" value="BioB"/>
    <property type="match status" value="1"/>
</dbReference>
<keyword evidence="5 16" id="KW-0004">4Fe-4S</keyword>
<dbReference type="GO" id="GO:0051539">
    <property type="term" value="F:4 iron, 4 sulfur cluster binding"/>
    <property type="evidence" value="ECO:0007669"/>
    <property type="project" value="UniProtKB-KW"/>
</dbReference>
<dbReference type="CDD" id="cd01335">
    <property type="entry name" value="Radical_SAM"/>
    <property type="match status" value="1"/>
</dbReference>
<evidence type="ECO:0000256" key="16">
    <source>
        <dbReference type="HAMAP-Rule" id="MF_01694"/>
    </source>
</evidence>
<dbReference type="InterPro" id="IPR007197">
    <property type="entry name" value="rSAM"/>
</dbReference>
<evidence type="ECO:0000256" key="7">
    <source>
        <dbReference type="ARBA" id="ARBA00022691"/>
    </source>
</evidence>
<dbReference type="SMART" id="SM00876">
    <property type="entry name" value="BATS"/>
    <property type="match status" value="1"/>
</dbReference>
<keyword evidence="6 16" id="KW-0808">Transferase</keyword>
<organism evidence="19 20">
    <name type="scientific">Propionispora vibrioides</name>
    <dbReference type="NCBI Taxonomy" id="112903"/>
    <lineage>
        <taxon>Bacteria</taxon>
        <taxon>Bacillati</taxon>
        <taxon>Bacillota</taxon>
        <taxon>Negativicutes</taxon>
        <taxon>Selenomonadales</taxon>
        <taxon>Sporomusaceae</taxon>
        <taxon>Propionispora</taxon>
    </lineage>
</organism>
<dbReference type="EC" id="2.8.1.6" evidence="4 16"/>
<evidence type="ECO:0000256" key="1">
    <source>
        <dbReference type="ARBA" id="ARBA00004942"/>
    </source>
</evidence>
<dbReference type="OrthoDB" id="9786826at2"/>
<dbReference type="PIRSF" id="PIRSF001619">
    <property type="entry name" value="Biotin_synth"/>
    <property type="match status" value="1"/>
</dbReference>
<dbReference type="InterPro" id="IPR010722">
    <property type="entry name" value="BATS_dom"/>
</dbReference>
<dbReference type="PANTHER" id="PTHR22976:SF2">
    <property type="entry name" value="BIOTIN SYNTHASE, MITOCHONDRIAL"/>
    <property type="match status" value="1"/>
</dbReference>
<dbReference type="InterPro" id="IPR024177">
    <property type="entry name" value="Biotin_synthase"/>
</dbReference>
<dbReference type="SFLD" id="SFLDG01060">
    <property type="entry name" value="BATS_domain_containing"/>
    <property type="match status" value="1"/>
</dbReference>
<dbReference type="STRING" id="112903.SAMN04490178_11011"/>
<dbReference type="SFLD" id="SFLDS00029">
    <property type="entry name" value="Radical_SAM"/>
    <property type="match status" value="1"/>
</dbReference>
<dbReference type="FunFam" id="3.20.20.70:FF:000026">
    <property type="entry name" value="Biotin synthase"/>
    <property type="match status" value="1"/>
</dbReference>
<feature type="binding site" evidence="16 17">
    <location>
        <position position="66"/>
    </location>
    <ligand>
        <name>[4Fe-4S] cluster</name>
        <dbReference type="ChEBI" id="CHEBI:49883"/>
        <note>4Fe-4S-S-AdoMet</note>
    </ligand>
</feature>
<keyword evidence="10 16" id="KW-0093">Biotin biosynthesis</keyword>
<evidence type="ECO:0000256" key="12">
    <source>
        <dbReference type="ARBA" id="ARBA00023014"/>
    </source>
</evidence>
<evidence type="ECO:0000256" key="15">
    <source>
        <dbReference type="ARBA" id="ARBA00070199"/>
    </source>
</evidence>
<dbReference type="Pfam" id="PF06968">
    <property type="entry name" value="BATS"/>
    <property type="match status" value="1"/>
</dbReference>